<keyword evidence="3" id="KW-1185">Reference proteome</keyword>
<dbReference type="AlphaFoldDB" id="A0A852UY14"/>
<feature type="compositionally biased region" description="Pro residues" evidence="1">
    <location>
        <begin position="1"/>
        <end position="10"/>
    </location>
</feature>
<dbReference type="Proteomes" id="UP000576393">
    <property type="component" value="Unassembled WGS sequence"/>
</dbReference>
<proteinExistence type="predicted"/>
<gene>
    <name evidence="2" type="ORF">HDA43_002242</name>
</gene>
<evidence type="ECO:0008006" key="4">
    <source>
        <dbReference type="Google" id="ProtNLM"/>
    </source>
</evidence>
<evidence type="ECO:0000313" key="2">
    <source>
        <dbReference type="EMBL" id="NYF40083.1"/>
    </source>
</evidence>
<dbReference type="RefSeq" id="WP_179819640.1">
    <property type="nucleotide sequence ID" value="NZ_JACCCO010000001.1"/>
</dbReference>
<evidence type="ECO:0000256" key="1">
    <source>
        <dbReference type="SAM" id="MobiDB-lite"/>
    </source>
</evidence>
<sequence length="862" mass="91989">MTVILPPPARPDGEHAAPVPPDAGHVAPALADGERAAHALADGEVGDLRIDRVSGLPAAAADLDLVETGRLLDETAAAEEILAGLADPVSDVLYRLVPRLDHDPALRRLVLKVRRATHGDRRPGAGAEDLGRIAAELDGDDASLFRRWSAAARTRADLLGRLPAVYEEETAGAGRRLGALLAESALSTGIAHASAGLLRHVDLTDLRPGGKASRSVLSYAARAARKTSPFSTFTGVGLHGRPSTGRSATALSQTHVFAWLQALVRDERLVTAFELEPMGALRTIDGEPRALVSAYRIGDAFAWRTDEMVDVTVYQAIIRSLAGVGRAGAAEYLIRLGGEDPFAALQRLLDAGMLRVVAPWPRGDRAPMLALAECVRRVGTEYAARTARELRELHADAVALAGQDGERRVRTLESMATRATDALGRLGVPAERTGFAVYDDAEAVADVPGLGEHVSADLRELARRMRPMIFRSHLYDMLVEIFVERYGAGGRCPDALRFCMEVSNIPDLTRRLFAAVRADARTRGRPTDRAWLPVGPSSAPPTAAVAYQVAAPTPEAAGAGGHLLVVNQFNAGSGGLVSRFRATLDGPDGLAGRLRAWVGGNFPRARPRELVISADVNGLQYSCAGAMPALTWPSETPHADPGDSVAVSELSVVHDAATGTLNLLDAQGDPVAPVYLGVVPAHMVLGPARYLMVIGDPWVLGARMACTRGPSEPVTEPVGEVERVGREGFGRVVTRRAAWRLRPESFPRPDKGESPDAYFLRADRWRRRHGIPEEVFVSLETPGISLEHGKRKPVPLSFRSPHSLHAAAGLDVTGVVAMSLAESLPGRDGHWLPGPGGRAHAAEHVSFVRWTRPPIPPRSGEG</sequence>
<reference evidence="2 3" key="1">
    <citation type="submission" date="2020-07" db="EMBL/GenBank/DDBJ databases">
        <title>Sequencing the genomes of 1000 actinobacteria strains.</title>
        <authorList>
            <person name="Klenk H.-P."/>
        </authorList>
    </citation>
    <scope>NUCLEOTIDE SEQUENCE [LARGE SCALE GENOMIC DNA]</scope>
    <source>
        <strain evidence="2 3">DSM 45763</strain>
    </source>
</reference>
<feature type="region of interest" description="Disordered" evidence="1">
    <location>
        <begin position="1"/>
        <end position="25"/>
    </location>
</feature>
<name>A0A852UY14_9ACTN</name>
<dbReference type="EMBL" id="JACCCO010000001">
    <property type="protein sequence ID" value="NYF40083.1"/>
    <property type="molecule type" value="Genomic_DNA"/>
</dbReference>
<accession>A0A852UY14</accession>
<organism evidence="2 3">
    <name type="scientific">Streptosporangium sandarakinum</name>
    <dbReference type="NCBI Taxonomy" id="1260955"/>
    <lineage>
        <taxon>Bacteria</taxon>
        <taxon>Bacillati</taxon>
        <taxon>Actinomycetota</taxon>
        <taxon>Actinomycetes</taxon>
        <taxon>Streptosporangiales</taxon>
        <taxon>Streptosporangiaceae</taxon>
        <taxon>Streptosporangium</taxon>
    </lineage>
</organism>
<evidence type="ECO:0000313" key="3">
    <source>
        <dbReference type="Proteomes" id="UP000576393"/>
    </source>
</evidence>
<comment type="caution">
    <text evidence="2">The sequence shown here is derived from an EMBL/GenBank/DDBJ whole genome shotgun (WGS) entry which is preliminary data.</text>
</comment>
<protein>
    <recommendedName>
        <fullName evidence="4">Lantibiotic dehydratase N-terminal domain-containing protein</fullName>
    </recommendedName>
</protein>